<dbReference type="GO" id="GO:0009247">
    <property type="term" value="P:glycolipid biosynthetic process"/>
    <property type="evidence" value="ECO:0007669"/>
    <property type="project" value="TreeGrafter"/>
</dbReference>
<protein>
    <submittedName>
        <fullName evidence="3">Short subunit dehydrogenase-like uncharacterized protein</fullName>
    </submittedName>
</protein>
<evidence type="ECO:0000313" key="4">
    <source>
        <dbReference type="Proteomes" id="UP000244223"/>
    </source>
</evidence>
<sequence length="407" mass="43989">MSQYQLIVYGATSFVGQLLTRYLVQTYGVNQQLRWAIAGRSASKLAQVKKDLGKAANDLAVIIADAHDESALASMCQRTQAVVSTVGPYALYGSTLVKVCAEQGTDYCDLTGEPQWIAQMIDQYQSMAQASGARIVHCCGFDSLPSDLGTFFLQQIAQQRFGRPFTRVKLRVKAIRGGFSGGTVASMMELIKQAADNPELRRFMANPYALCPPSSQTLPKQPNLNFAEYDKDAQAWSAPFVMAGINTKVVHRSNALSGYKYGTAFEYDETMLTGRGLLGSMLAAGTAVGLASFVAVTALPFTRPLVEKIVPQAGEGPSPRQQEKGFFDIRLFGIGQQGEKLTVKVTGDRDPGYGSTAKMLGEAAVCLACDIPKTEATGGFWTPATLLGERLIMRLTQRAGLAFAELR</sequence>
<dbReference type="SUPFAM" id="SSF51735">
    <property type="entry name" value="NAD(P)-binding Rossmann-fold domains"/>
    <property type="match status" value="1"/>
</dbReference>
<dbReference type="Proteomes" id="UP000244223">
    <property type="component" value="Unassembled WGS sequence"/>
</dbReference>
<evidence type="ECO:0000256" key="1">
    <source>
        <dbReference type="ARBA" id="ARBA00010591"/>
    </source>
</evidence>
<dbReference type="GO" id="GO:0005886">
    <property type="term" value="C:plasma membrane"/>
    <property type="evidence" value="ECO:0007669"/>
    <property type="project" value="TreeGrafter"/>
</dbReference>
<proteinExistence type="inferred from homology"/>
<name>A0A2T5IYC2_9GAMM</name>
<dbReference type="PANTHER" id="PTHR12286">
    <property type="entry name" value="SACCHAROPINE DEHYDROGENASE-LIKE OXIDOREDUCTASE"/>
    <property type="match status" value="1"/>
</dbReference>
<feature type="domain" description="Saccharopine dehydrogenase NADP binding" evidence="2">
    <location>
        <begin position="7"/>
        <end position="135"/>
    </location>
</feature>
<keyword evidence="4" id="KW-1185">Reference proteome</keyword>
<dbReference type="InterPro" id="IPR005097">
    <property type="entry name" value="Sacchrp_dh_NADP-bd"/>
</dbReference>
<reference evidence="3 4" key="1">
    <citation type="submission" date="2018-04" db="EMBL/GenBank/DDBJ databases">
        <title>Genomic Encyclopedia of Archaeal and Bacterial Type Strains, Phase II (KMG-II): from individual species to whole genera.</title>
        <authorList>
            <person name="Goeker M."/>
        </authorList>
    </citation>
    <scope>NUCLEOTIDE SEQUENCE [LARGE SCALE GENOMIC DNA]</scope>
    <source>
        <strain evidence="3 4">DSM 5822</strain>
    </source>
</reference>
<accession>A0A2T5IYC2</accession>
<comment type="caution">
    <text evidence="3">The sequence shown here is derived from an EMBL/GenBank/DDBJ whole genome shotgun (WGS) entry which is preliminary data.</text>
</comment>
<dbReference type="Pfam" id="PF03435">
    <property type="entry name" value="Sacchrp_dh_NADP"/>
    <property type="match status" value="1"/>
</dbReference>
<comment type="similarity">
    <text evidence="1">Belongs to the saccharopine dehydrogenase family. Enoyl reductase subfamily.</text>
</comment>
<dbReference type="FunFam" id="3.40.50.720:FF:000413">
    <property type="entry name" value="Trans-acting enoyl reductase"/>
    <property type="match status" value="1"/>
</dbReference>
<evidence type="ECO:0000313" key="3">
    <source>
        <dbReference type="EMBL" id="PTQ89004.1"/>
    </source>
</evidence>
<organism evidence="3 4">
    <name type="scientific">Agitococcus lubricus</name>
    <dbReference type="NCBI Taxonomy" id="1077255"/>
    <lineage>
        <taxon>Bacteria</taxon>
        <taxon>Pseudomonadati</taxon>
        <taxon>Pseudomonadota</taxon>
        <taxon>Gammaproteobacteria</taxon>
        <taxon>Moraxellales</taxon>
        <taxon>Moraxellaceae</taxon>
        <taxon>Agitococcus</taxon>
    </lineage>
</organism>
<dbReference type="InterPro" id="IPR051276">
    <property type="entry name" value="Saccharopine_DH-like_oxidrdct"/>
</dbReference>
<gene>
    <name evidence="3" type="ORF">C8N29_10925</name>
</gene>
<dbReference type="EMBL" id="QAON01000009">
    <property type="protein sequence ID" value="PTQ89004.1"/>
    <property type="molecule type" value="Genomic_DNA"/>
</dbReference>
<dbReference type="RefSeq" id="WP_107865920.1">
    <property type="nucleotide sequence ID" value="NZ_QAON01000009.1"/>
</dbReference>
<dbReference type="AlphaFoldDB" id="A0A2T5IYC2"/>
<dbReference type="InterPro" id="IPR036291">
    <property type="entry name" value="NAD(P)-bd_dom_sf"/>
</dbReference>
<dbReference type="PANTHER" id="PTHR12286:SF5">
    <property type="entry name" value="SACCHAROPINE DEHYDROGENASE-LIKE OXIDOREDUCTASE"/>
    <property type="match status" value="1"/>
</dbReference>
<dbReference type="Gene3D" id="3.40.50.720">
    <property type="entry name" value="NAD(P)-binding Rossmann-like Domain"/>
    <property type="match status" value="1"/>
</dbReference>
<evidence type="ECO:0000259" key="2">
    <source>
        <dbReference type="Pfam" id="PF03435"/>
    </source>
</evidence>
<dbReference type="OrthoDB" id="623995at2"/>